<evidence type="ECO:0000313" key="7">
    <source>
        <dbReference type="EMBL" id="CAK9049848.1"/>
    </source>
</evidence>
<evidence type="ECO:0000256" key="4">
    <source>
        <dbReference type="PROSITE-ProRule" id="PRU00601"/>
    </source>
</evidence>
<sequence>MPNGDREPLRMSSVGCRHYRRRCKIVSPCCGQVYWCRHCHNEAASSSSWPHEINRAQIVEVICQLCNHQQKPAQSCDACGHDFSSYYCQQCNFWDDDGIRKQVFHCDKCGICRVGGRDNYFHCDACGSCYPAEIKDSHTCVENAMRRNCPVCLQDLFQSVTQVTILQCGHTIHQDCSPCGAPYAACLSTAATICGTRLTGRSRRRQCLLNTGSRSRSVAMIASSHPQWNFTSLDKSA</sequence>
<keyword evidence="8" id="KW-1185">Reference proteome</keyword>
<dbReference type="PANTHER" id="PTHR21319:SF53">
    <property type="entry name" value="RING FINGER AND CHY ZINC FINGER DOMAIN-CONTAINING PROTEIN 1"/>
    <property type="match status" value="1"/>
</dbReference>
<dbReference type="SUPFAM" id="SSF161219">
    <property type="entry name" value="CHY zinc finger-like"/>
    <property type="match status" value="1"/>
</dbReference>
<proteinExistence type="predicted"/>
<dbReference type="InterPro" id="IPR037275">
    <property type="entry name" value="Znf_CTCHY_sf"/>
</dbReference>
<comment type="caution">
    <text evidence="7">The sequence shown here is derived from an EMBL/GenBank/DDBJ whole genome shotgun (WGS) entry which is preliminary data.</text>
</comment>
<reference evidence="7 8" key="1">
    <citation type="submission" date="2024-02" db="EMBL/GenBank/DDBJ databases">
        <authorList>
            <person name="Chen Y."/>
            <person name="Shah S."/>
            <person name="Dougan E. K."/>
            <person name="Thang M."/>
            <person name="Chan C."/>
        </authorList>
    </citation>
    <scope>NUCLEOTIDE SEQUENCE [LARGE SCALE GENOMIC DNA]</scope>
</reference>
<dbReference type="PROSITE" id="PS51266">
    <property type="entry name" value="ZF_CHY"/>
    <property type="match status" value="1"/>
</dbReference>
<feature type="domain" description="CTCHY-type" evidence="6">
    <location>
        <begin position="83"/>
        <end position="148"/>
    </location>
</feature>
<dbReference type="EMBL" id="CAXAMM010021402">
    <property type="protein sequence ID" value="CAK9049848.1"/>
    <property type="molecule type" value="Genomic_DNA"/>
</dbReference>
<name>A0ABP0MFH8_9DINO</name>
<keyword evidence="3" id="KW-0862">Zinc</keyword>
<accession>A0ABP0MFH8</accession>
<protein>
    <submittedName>
        <fullName evidence="7">Uncharacterized protein</fullName>
    </submittedName>
</protein>
<evidence type="ECO:0000259" key="5">
    <source>
        <dbReference type="PROSITE" id="PS51266"/>
    </source>
</evidence>
<organism evidence="7 8">
    <name type="scientific">Durusdinium trenchii</name>
    <dbReference type="NCBI Taxonomy" id="1381693"/>
    <lineage>
        <taxon>Eukaryota</taxon>
        <taxon>Sar</taxon>
        <taxon>Alveolata</taxon>
        <taxon>Dinophyceae</taxon>
        <taxon>Suessiales</taxon>
        <taxon>Symbiodiniaceae</taxon>
        <taxon>Durusdinium</taxon>
    </lineage>
</organism>
<dbReference type="PROSITE" id="PS51270">
    <property type="entry name" value="ZF_CTCHY"/>
    <property type="match status" value="1"/>
</dbReference>
<dbReference type="InterPro" id="IPR037274">
    <property type="entry name" value="Znf_CHY_sf"/>
</dbReference>
<dbReference type="SUPFAM" id="SSF161245">
    <property type="entry name" value="Zinc hairpin stack"/>
    <property type="match status" value="1"/>
</dbReference>
<gene>
    <name evidence="7" type="ORF">SCF082_LOCUS27569</name>
</gene>
<evidence type="ECO:0000256" key="2">
    <source>
        <dbReference type="ARBA" id="ARBA00022771"/>
    </source>
</evidence>
<evidence type="ECO:0000313" key="8">
    <source>
        <dbReference type="Proteomes" id="UP001642464"/>
    </source>
</evidence>
<keyword evidence="2 4" id="KW-0863">Zinc-finger</keyword>
<dbReference type="InterPro" id="IPR008913">
    <property type="entry name" value="Znf_CHY"/>
</dbReference>
<dbReference type="Proteomes" id="UP001642464">
    <property type="component" value="Unassembled WGS sequence"/>
</dbReference>
<evidence type="ECO:0000256" key="1">
    <source>
        <dbReference type="ARBA" id="ARBA00022723"/>
    </source>
</evidence>
<evidence type="ECO:0000259" key="6">
    <source>
        <dbReference type="PROSITE" id="PS51270"/>
    </source>
</evidence>
<dbReference type="InterPro" id="IPR017921">
    <property type="entry name" value="Znf_CTCHY"/>
</dbReference>
<dbReference type="InterPro" id="IPR013083">
    <property type="entry name" value="Znf_RING/FYVE/PHD"/>
</dbReference>
<keyword evidence="1" id="KW-0479">Metal-binding</keyword>
<evidence type="ECO:0000256" key="3">
    <source>
        <dbReference type="ARBA" id="ARBA00022833"/>
    </source>
</evidence>
<dbReference type="Gene3D" id="3.30.40.10">
    <property type="entry name" value="Zinc/RING finger domain, C3HC4 (zinc finger)"/>
    <property type="match status" value="1"/>
</dbReference>
<dbReference type="PANTHER" id="PTHR21319">
    <property type="entry name" value="RING FINGER AND CHY ZINC FINGER DOMAIN-CONTAINING PROTEIN 1"/>
    <property type="match status" value="1"/>
</dbReference>
<dbReference type="Pfam" id="PF05495">
    <property type="entry name" value="zf-CHY"/>
    <property type="match status" value="1"/>
</dbReference>
<feature type="domain" description="CHY-type" evidence="5">
    <location>
        <begin position="9"/>
        <end position="81"/>
    </location>
</feature>